<dbReference type="AlphaFoldDB" id="A0A1N7F9N1"/>
<proteinExistence type="predicted"/>
<reference evidence="3 4" key="1">
    <citation type="submission" date="2020-08" db="EMBL/GenBank/DDBJ databases">
        <title>Genomic Encyclopedia of Type Strains, Phase IV (KMG-V): Genome sequencing to study the core and pangenomes of soil and plant-associated prokaryotes.</title>
        <authorList>
            <person name="Whitman W."/>
        </authorList>
    </citation>
    <scope>NUCLEOTIDE SEQUENCE [LARGE SCALE GENOMIC DNA]</scope>
    <source>
        <strain evidence="1 3">ANJLi2</strain>
        <strain evidence="2 4">MP601</strain>
    </source>
</reference>
<evidence type="ECO:0000313" key="3">
    <source>
        <dbReference type="Proteomes" id="UP000541583"/>
    </source>
</evidence>
<organism evidence="2 4">
    <name type="scientific">Mucilaginibacter lappiensis</name>
    <dbReference type="NCBI Taxonomy" id="354630"/>
    <lineage>
        <taxon>Bacteria</taxon>
        <taxon>Pseudomonadati</taxon>
        <taxon>Bacteroidota</taxon>
        <taxon>Sphingobacteriia</taxon>
        <taxon>Sphingobacteriales</taxon>
        <taxon>Sphingobacteriaceae</taxon>
        <taxon>Mucilaginibacter</taxon>
    </lineage>
</organism>
<name>A0A1N7F9N1_9SPHI</name>
<dbReference type="Proteomes" id="UP000548326">
    <property type="component" value="Unassembled WGS sequence"/>
</dbReference>
<keyword evidence="3" id="KW-1185">Reference proteome</keyword>
<dbReference type="EMBL" id="JACHCB010000017">
    <property type="protein sequence ID" value="MBB6112333.1"/>
    <property type="molecule type" value="Genomic_DNA"/>
</dbReference>
<comment type="caution">
    <text evidence="2">The sequence shown here is derived from an EMBL/GenBank/DDBJ whole genome shotgun (WGS) entry which is preliminary data.</text>
</comment>
<dbReference type="Proteomes" id="UP000541583">
    <property type="component" value="Unassembled WGS sequence"/>
</dbReference>
<evidence type="ECO:0000313" key="2">
    <source>
        <dbReference type="EMBL" id="MBB6129150.1"/>
    </source>
</evidence>
<protein>
    <submittedName>
        <fullName evidence="2">Uncharacterized protein</fullName>
    </submittedName>
</protein>
<dbReference type="EMBL" id="JACHCA010000008">
    <property type="protein sequence ID" value="MBB6129150.1"/>
    <property type="molecule type" value="Genomic_DNA"/>
</dbReference>
<dbReference type="STRING" id="354630.SAMN05421821_11715"/>
<evidence type="ECO:0000313" key="1">
    <source>
        <dbReference type="EMBL" id="MBB6112333.1"/>
    </source>
</evidence>
<accession>A0A1N7F9N1</accession>
<gene>
    <name evidence="2" type="ORF">HDF22_003275</name>
    <name evidence="1" type="ORF">HDF23_005108</name>
</gene>
<sequence>MKTLLAIQIIHLVMKAAHHAEALWHSIGHLIK</sequence>
<evidence type="ECO:0000313" key="4">
    <source>
        <dbReference type="Proteomes" id="UP000548326"/>
    </source>
</evidence>